<dbReference type="PANTHER" id="PTHR11129">
    <property type="entry name" value="PROTEIN FARNESYLTRANSFERASE ALPHA SUBUNIT/RAB GERANYLGERANYL TRANSFERASE ALPHA SUBUNIT"/>
    <property type="match status" value="1"/>
</dbReference>
<evidence type="ECO:0000256" key="4">
    <source>
        <dbReference type="ARBA" id="ARBA00022737"/>
    </source>
</evidence>
<evidence type="ECO:0000313" key="5">
    <source>
        <dbReference type="EMBL" id="CAF9914311.1"/>
    </source>
</evidence>
<dbReference type="Pfam" id="PF01239">
    <property type="entry name" value="PPTA"/>
    <property type="match status" value="1"/>
</dbReference>
<comment type="similarity">
    <text evidence="1">Belongs to the protein prenyltransferase subunit alpha family.</text>
</comment>
<comment type="caution">
    <text evidence="5">The sequence shown here is derived from an EMBL/GenBank/DDBJ whole genome shotgun (WGS) entry which is preliminary data.</text>
</comment>
<dbReference type="InterPro" id="IPR002088">
    <property type="entry name" value="Prenyl_trans_a"/>
</dbReference>
<accession>A0A8H3EX63</accession>
<keyword evidence="3" id="KW-0808">Transferase</keyword>
<keyword evidence="4" id="KW-0677">Repeat</keyword>
<dbReference type="OrthoDB" id="5358702at2759"/>
<evidence type="ECO:0000256" key="1">
    <source>
        <dbReference type="ARBA" id="ARBA00006734"/>
    </source>
</evidence>
<sequence>MPSPPSTIPNDAYAQLIKALHPAPPKILEIEILPSTYPPKILHDFPALGVPKSLLIPLYLQARTTFSAHLSSHDPDSYHAALQATAITLLFDPNHLTAANFRKRHIQRSCGKEAEKDRRAQDAEKGTEAVRRELMFLESLVTSPLSKHAKSSTLWAQRLWIVQSFFGSAARDDAGEETIWMTDMGDVVRGFWERELVIVMKAGERHARNYYAWQYARRLFSFVCSEGAELVGRKRLDRRSLRESIGLVHGWCLMHPRDISGWAFGVFLLEQLRGAGDAGYGEEDERKGLEDDIGRFASETKDFVRKYQWRGESIQWFLESMKTLGIDV</sequence>
<proteinExistence type="inferred from homology"/>
<protein>
    <recommendedName>
        <fullName evidence="7">Protein prenylyltransferase</fullName>
    </recommendedName>
</protein>
<dbReference type="Proteomes" id="UP000664534">
    <property type="component" value="Unassembled WGS sequence"/>
</dbReference>
<reference evidence="5" key="1">
    <citation type="submission" date="2021-03" db="EMBL/GenBank/DDBJ databases">
        <authorList>
            <person name="Tagirdzhanova G."/>
        </authorList>
    </citation>
    <scope>NUCLEOTIDE SEQUENCE</scope>
</reference>
<dbReference type="AlphaFoldDB" id="A0A8H3EX63"/>
<dbReference type="Gene3D" id="1.25.40.120">
    <property type="entry name" value="Protein prenylyltransferase"/>
    <property type="match status" value="1"/>
</dbReference>
<evidence type="ECO:0008006" key="7">
    <source>
        <dbReference type="Google" id="ProtNLM"/>
    </source>
</evidence>
<dbReference type="GO" id="GO:0008318">
    <property type="term" value="F:protein prenyltransferase activity"/>
    <property type="evidence" value="ECO:0007669"/>
    <property type="project" value="InterPro"/>
</dbReference>
<keyword evidence="2" id="KW-0637">Prenyltransferase</keyword>
<dbReference type="EMBL" id="CAJPDT010000013">
    <property type="protein sequence ID" value="CAF9914311.1"/>
    <property type="molecule type" value="Genomic_DNA"/>
</dbReference>
<organism evidence="5 6">
    <name type="scientific">Imshaugia aleurites</name>
    <dbReference type="NCBI Taxonomy" id="172621"/>
    <lineage>
        <taxon>Eukaryota</taxon>
        <taxon>Fungi</taxon>
        <taxon>Dikarya</taxon>
        <taxon>Ascomycota</taxon>
        <taxon>Pezizomycotina</taxon>
        <taxon>Lecanoromycetes</taxon>
        <taxon>OSLEUM clade</taxon>
        <taxon>Lecanoromycetidae</taxon>
        <taxon>Lecanorales</taxon>
        <taxon>Lecanorineae</taxon>
        <taxon>Parmeliaceae</taxon>
        <taxon>Imshaugia</taxon>
    </lineage>
</organism>
<keyword evidence="6" id="KW-1185">Reference proteome</keyword>
<evidence type="ECO:0000256" key="3">
    <source>
        <dbReference type="ARBA" id="ARBA00022679"/>
    </source>
</evidence>
<dbReference type="GO" id="GO:0005737">
    <property type="term" value="C:cytoplasm"/>
    <property type="evidence" value="ECO:0007669"/>
    <property type="project" value="TreeGrafter"/>
</dbReference>
<gene>
    <name evidence="5" type="ORF">IMSHALPRED_001877</name>
</gene>
<dbReference type="SUPFAM" id="SSF48439">
    <property type="entry name" value="Protein prenylyltransferase"/>
    <property type="match status" value="1"/>
</dbReference>
<name>A0A8H3EX63_9LECA</name>
<dbReference type="PANTHER" id="PTHR11129:SF3">
    <property type="entry name" value="PROTEIN PRENYLTRANSFERASE ALPHA SUBUNIT REPEAT-CONTAINING PROTEIN 1"/>
    <property type="match status" value="1"/>
</dbReference>
<evidence type="ECO:0000313" key="6">
    <source>
        <dbReference type="Proteomes" id="UP000664534"/>
    </source>
</evidence>
<evidence type="ECO:0000256" key="2">
    <source>
        <dbReference type="ARBA" id="ARBA00022602"/>
    </source>
</evidence>